<reference evidence="1 2" key="1">
    <citation type="submission" date="2017-05" db="EMBL/GenBank/DDBJ databases">
        <title>High clonality and local adaptation shapes Vibrionaceae linages within an endangered oasis.</title>
        <authorList>
            <person name="Vazquez-Rosas-Landa M."/>
        </authorList>
    </citation>
    <scope>NUCLEOTIDE SEQUENCE [LARGE SCALE GENOMIC DNA]</scope>
    <source>
        <strain evidence="1 2">P46_P4S1P180</strain>
    </source>
</reference>
<dbReference type="Pfam" id="PF13692">
    <property type="entry name" value="Glyco_trans_1_4"/>
    <property type="match status" value="1"/>
</dbReference>
<dbReference type="EMBL" id="WXWW01000202">
    <property type="protein sequence ID" value="NAW66217.1"/>
    <property type="molecule type" value="Genomic_DNA"/>
</dbReference>
<dbReference type="AlphaFoldDB" id="A0A7X5BIZ5"/>
<dbReference type="Proteomes" id="UP000465712">
    <property type="component" value="Unassembled WGS sequence"/>
</dbReference>
<dbReference type="NCBIfam" id="TIGR03087">
    <property type="entry name" value="stp1"/>
    <property type="match status" value="1"/>
</dbReference>
<gene>
    <name evidence="1" type="ORF">CAG72_13410</name>
</gene>
<comment type="caution">
    <text evidence="1">The sequence shown here is derived from an EMBL/GenBank/DDBJ whole genome shotgun (WGS) entry which is preliminary data.</text>
</comment>
<protein>
    <submittedName>
        <fullName evidence="1">TIGR03087 family PEP-CTERM/XrtA system glycosyltransferase</fullName>
    </submittedName>
</protein>
<dbReference type="InterPro" id="IPR017521">
    <property type="entry name" value="Sugar_tfrase_PEP-CTERM_Stp1"/>
</dbReference>
<dbReference type="SUPFAM" id="SSF53756">
    <property type="entry name" value="UDP-Glycosyltransferase/glycogen phosphorylase"/>
    <property type="match status" value="1"/>
</dbReference>
<evidence type="ECO:0000313" key="2">
    <source>
        <dbReference type="Proteomes" id="UP000465712"/>
    </source>
</evidence>
<accession>A0A7X5BIZ5</accession>
<proteinExistence type="predicted"/>
<dbReference type="Gene3D" id="3.40.50.2000">
    <property type="entry name" value="Glycogen Phosphorylase B"/>
    <property type="match status" value="2"/>
</dbReference>
<organism evidence="1 2">
    <name type="scientific">Photobacterium halotolerans</name>
    <dbReference type="NCBI Taxonomy" id="265726"/>
    <lineage>
        <taxon>Bacteria</taxon>
        <taxon>Pseudomonadati</taxon>
        <taxon>Pseudomonadota</taxon>
        <taxon>Gammaproteobacteria</taxon>
        <taxon>Vibrionales</taxon>
        <taxon>Vibrionaceae</taxon>
        <taxon>Photobacterium</taxon>
    </lineage>
</organism>
<dbReference type="PANTHER" id="PTHR12526:SF600">
    <property type="entry name" value="GLYCOSYL TRANSFERASE GROUP 1"/>
    <property type="match status" value="1"/>
</dbReference>
<evidence type="ECO:0000313" key="1">
    <source>
        <dbReference type="EMBL" id="NAW66217.1"/>
    </source>
</evidence>
<name>A0A7X5BIZ5_9GAMM</name>
<dbReference type="OrthoDB" id="9807209at2"/>
<keyword evidence="1" id="KW-0808">Transferase</keyword>
<dbReference type="PANTHER" id="PTHR12526">
    <property type="entry name" value="GLYCOSYLTRANSFERASE"/>
    <property type="match status" value="1"/>
</dbReference>
<dbReference type="RefSeq" id="WP_027250989.1">
    <property type="nucleotide sequence ID" value="NZ_WXWU01000073.1"/>
</dbReference>
<dbReference type="CDD" id="cd03801">
    <property type="entry name" value="GT4_PimA-like"/>
    <property type="match status" value="1"/>
</dbReference>
<dbReference type="GO" id="GO:0016757">
    <property type="term" value="F:glycosyltransferase activity"/>
    <property type="evidence" value="ECO:0007669"/>
    <property type="project" value="TreeGrafter"/>
</dbReference>
<sequence>MKPAVLYLCHRIPYPPNKGDKIASYHLLKFLSQHFDVYLGCFIDDRHDQQYRHKVEALCRDVCFITLHPALARLKGLQALYKGQPITLPYYSHPAMTDWVKRTLNQHSIERALVFSSSMAQYLLNARPSLHKVMHFVDVDSEKWRQYAQKKHGVASYLYQREYRTLAKFEKAVCAEFDVSCFVTETERQSFAAMVEPALQNKIHTLENGIDSRYFSPQADFSPVTEHPLQHDNYVVFTGAMDYWANVDAVTWFARKVWPKVLKEHPYSKFYIVGSSPTASVRALTRLPGIVVTGRVEDVRPYLFHAKAAIAPMQIARGIQNKILEAMAMEKPVLTTPQGMEGLEHYPGHYPAKDKVLGDNVIGQTLYVAEEPQDVTDWVCGQLARPVRPATLSRQWIEDNFSWEIKLSPVLTYLEAKHV</sequence>